<evidence type="ECO:0000313" key="2">
    <source>
        <dbReference type="EMBL" id="RHY57645.1"/>
    </source>
</evidence>
<feature type="region of interest" description="Disordered" evidence="1">
    <location>
        <begin position="481"/>
        <end position="502"/>
    </location>
</feature>
<dbReference type="EMBL" id="QUTD01005491">
    <property type="protein sequence ID" value="RHY61498.1"/>
    <property type="molecule type" value="Genomic_DNA"/>
</dbReference>
<dbReference type="EMBL" id="QUTB01005103">
    <property type="protein sequence ID" value="RHY57645.1"/>
    <property type="molecule type" value="Genomic_DNA"/>
</dbReference>
<dbReference type="EMBL" id="QUTE01015500">
    <property type="protein sequence ID" value="RHY99680.1"/>
    <property type="molecule type" value="Genomic_DNA"/>
</dbReference>
<dbReference type="VEuPathDB" id="FungiDB:H257_10960"/>
<dbReference type="InterPro" id="IPR052394">
    <property type="entry name" value="LRR-containing"/>
</dbReference>
<evidence type="ECO:0000313" key="3">
    <source>
        <dbReference type="EMBL" id="RHY61498.1"/>
    </source>
</evidence>
<evidence type="ECO:0000313" key="5">
    <source>
        <dbReference type="Proteomes" id="UP000266196"/>
    </source>
</evidence>
<reference evidence="5 6" key="1">
    <citation type="submission" date="2018-08" db="EMBL/GenBank/DDBJ databases">
        <title>Aphanomyces genome sequencing and annotation.</title>
        <authorList>
            <person name="Minardi D."/>
            <person name="Oidtmann B."/>
            <person name="Van Der Giezen M."/>
            <person name="Studholme D.J."/>
        </authorList>
    </citation>
    <scope>NUCLEOTIDE SEQUENCE [LARGE SCALE GENOMIC DNA]</scope>
    <source>
        <strain evidence="4 5">197901</strain>
        <strain evidence="3 6">D2</strain>
        <strain evidence="2 7">Si</strain>
    </source>
</reference>
<protein>
    <submittedName>
        <fullName evidence="3">Uncharacterized protein</fullName>
    </submittedName>
</protein>
<dbReference type="Proteomes" id="UP000266643">
    <property type="component" value="Unassembled WGS sequence"/>
</dbReference>
<dbReference type="PANTHER" id="PTHR24114:SF2">
    <property type="entry name" value="F-BOX DOMAIN-CONTAINING PROTEIN-RELATED"/>
    <property type="match status" value="1"/>
</dbReference>
<dbReference type="Pfam" id="PF13516">
    <property type="entry name" value="LRR_6"/>
    <property type="match status" value="3"/>
</dbReference>
<dbReference type="InterPro" id="IPR001611">
    <property type="entry name" value="Leu-rich_rpt"/>
</dbReference>
<evidence type="ECO:0000313" key="6">
    <source>
        <dbReference type="Proteomes" id="UP000266643"/>
    </source>
</evidence>
<dbReference type="PANTHER" id="PTHR24114">
    <property type="entry name" value="LEUCINE RICH REPEAT FAMILY PROTEIN"/>
    <property type="match status" value="1"/>
</dbReference>
<comment type="caution">
    <text evidence="3">The sequence shown here is derived from an EMBL/GenBank/DDBJ whole genome shotgun (WGS) entry which is preliminary data.</text>
</comment>
<dbReference type="Proteomes" id="UP000266196">
    <property type="component" value="Unassembled WGS sequence"/>
</dbReference>
<evidence type="ECO:0000256" key="1">
    <source>
        <dbReference type="SAM" id="MobiDB-lite"/>
    </source>
</evidence>
<gene>
    <name evidence="3" type="ORF">DYB30_002259</name>
    <name evidence="4" type="ORF">DYB31_006043</name>
    <name evidence="2" type="ORF">DYB34_001277</name>
</gene>
<evidence type="ECO:0000313" key="4">
    <source>
        <dbReference type="EMBL" id="RHY99680.1"/>
    </source>
</evidence>
<dbReference type="AlphaFoldDB" id="A0A397DEW3"/>
<evidence type="ECO:0000313" key="7">
    <source>
        <dbReference type="Proteomes" id="UP000283543"/>
    </source>
</evidence>
<dbReference type="Gene3D" id="3.80.10.10">
    <property type="entry name" value="Ribonuclease Inhibitor"/>
    <property type="match status" value="2"/>
</dbReference>
<dbReference type="Proteomes" id="UP000283543">
    <property type="component" value="Unassembled WGS sequence"/>
</dbReference>
<sequence>MTKQAEVSPIFKGGPRESILGHSLGDAQHRVLVALDGDPSFFLNETGFEMARQQKLKHCCSRVRVWRKNAANPLVAFKVQADMASSNITTMSQKKERRLHVAVLLNVILDAYEQCISRYDDTLAIESLPEYVANTIMQKANGRYVYHESDGSMVSSVQPPSLCDDGHICQPSTLCLDGEGGWILSWFHPLTVDGMGGWCRLSVEYLFEPPPYVCRKNGVDQVQATIASMLHATTHPRVRAFTNLCGLQTDNAFNPPEKTIMFLRCVEKIYRVKLKAVAEWSENGGTSIASVVFHNIGLAQAAAKAVVHELFNEPDPYWTFQYLEPTCDELHVSKQSSSSRGMRKIDCDLFLELLLQTWNRRAMQLYLELDAACDAEQAHSAAQVRSALTKCAMDKQLVPLQPFERAGFHRLVDEFWLAEVPWHDPSVVNEYLGGCTRPVQDIQAMYHAFRDECSPSLASTWAWEAWPWEFEWDWGGLEAAAPAASPSTPPSMMSRSSSPMSTPTLWEKQGQLNLGHFGLGDRVVQKMGQYLDQSSSRRQLKTLVLSDNAMCDKGCVTILHAITHSQHALVNLDLSHNRIHANGVAALSDAVQSPKCQLQTLKLSKNNLGDLVGRALLTALANNLTIQSLDLSENSLQACGPAVALLLRSHSKLRHLDLGWNLLRGTHAVAIAGSLGDNNALESLNVSFNSFGEVGLMALAHALPRNGALRVLNVGHNSIHALKDLTKFVKLLRANMSLQSLVLSGNPFGDAVVATLRKLNREIDPDNPTSPPPSSTQTFLHIALEGCTLTTSSTYTLPTADEDSSVVDSIIRKLAHPPNVSVEGAKMRSPLSS</sequence>
<accession>A0A397DEW3</accession>
<name>A0A397DEW3_APHAT</name>
<dbReference type="SMART" id="SM00368">
    <property type="entry name" value="LRR_RI"/>
    <property type="match status" value="7"/>
</dbReference>
<proteinExistence type="predicted"/>
<dbReference type="SUPFAM" id="SSF52047">
    <property type="entry name" value="RNI-like"/>
    <property type="match status" value="1"/>
</dbReference>
<dbReference type="InterPro" id="IPR032675">
    <property type="entry name" value="LRR_dom_sf"/>
</dbReference>
<dbReference type="VEuPathDB" id="FungiDB:H257_10959"/>
<organism evidence="3 6">
    <name type="scientific">Aphanomyces astaci</name>
    <name type="common">Crayfish plague agent</name>
    <dbReference type="NCBI Taxonomy" id="112090"/>
    <lineage>
        <taxon>Eukaryota</taxon>
        <taxon>Sar</taxon>
        <taxon>Stramenopiles</taxon>
        <taxon>Oomycota</taxon>
        <taxon>Saprolegniomycetes</taxon>
        <taxon>Saprolegniales</taxon>
        <taxon>Verrucalvaceae</taxon>
        <taxon>Aphanomyces</taxon>
    </lineage>
</organism>